<keyword evidence="2 5" id="KW-0812">Transmembrane</keyword>
<feature type="domain" description="Amino acid permease/ SLC12A" evidence="6">
    <location>
        <begin position="48"/>
        <end position="466"/>
    </location>
</feature>
<dbReference type="InterPro" id="IPR004841">
    <property type="entry name" value="AA-permease/SLC12A_dom"/>
</dbReference>
<keyword evidence="4 5" id="KW-0472">Membrane</keyword>
<evidence type="ECO:0000256" key="1">
    <source>
        <dbReference type="ARBA" id="ARBA00004141"/>
    </source>
</evidence>
<comment type="subcellular location">
    <subcellularLocation>
        <location evidence="1">Membrane</location>
        <topology evidence="1">Multi-pass membrane protein</topology>
    </subcellularLocation>
</comment>
<evidence type="ECO:0000256" key="5">
    <source>
        <dbReference type="SAM" id="Phobius"/>
    </source>
</evidence>
<feature type="transmembrane region" description="Helical" evidence="5">
    <location>
        <begin position="21"/>
        <end position="45"/>
    </location>
</feature>
<dbReference type="Pfam" id="PF00324">
    <property type="entry name" value="AA_permease"/>
    <property type="match status" value="1"/>
</dbReference>
<evidence type="ECO:0000256" key="2">
    <source>
        <dbReference type="ARBA" id="ARBA00022692"/>
    </source>
</evidence>
<protein>
    <submittedName>
        <fullName evidence="7">APC family permease</fullName>
    </submittedName>
</protein>
<gene>
    <name evidence="7" type="ORF">GCM10022255_111100</name>
</gene>
<evidence type="ECO:0000256" key="4">
    <source>
        <dbReference type="ARBA" id="ARBA00023136"/>
    </source>
</evidence>
<sequence>MRRSRTSTRHDIVAQTLARNRLGVPAVVFFVLAAAAPMTVVAGGATTGWAVTGVKGIPIAYLAIAAVLAMFSVGYTAMSRRIVNSGAFYSYIAQGLGRVAGVAAAFVAQLGYNTMQIGLYGGFGPVLAGLVADRFGFTAPWWLYALIAWAIIGILGVMRVDINGRVLAVLLVAEIAIAVLYSVVEVAHPARGQITVDTLAPSWLLSSDIGAGLATAIAGFVGFEATAVYAEETKDPRRTVPRATYLALLVIGLLYSASSWAMSVAAGPEQIVDRARKDSTELMFNLVSPYLHRLWLDVGHILFVTSLFAALLAFHNTVARYSFALGRERVLPAWLGSTGRNNAPTWGSITQTVLAGAAIVVYAATGVDPIVYMFFWLTVLGGLGVLILMTATSIAVIAFFARRANRTDIGLWSWVVAPAGATAALLYVLWLTLTKFDVLLGITDPGSPWPVILPASFAVAALLGAIWALLIKLTRPSTYATIGLGADSATATPTAAPTTALATGGAR</sequence>
<feature type="transmembrane region" description="Helical" evidence="5">
    <location>
        <begin position="203"/>
        <end position="223"/>
    </location>
</feature>
<feature type="transmembrane region" description="Helical" evidence="5">
    <location>
        <begin position="141"/>
        <end position="158"/>
    </location>
</feature>
<feature type="transmembrane region" description="Helical" evidence="5">
    <location>
        <begin position="343"/>
        <end position="364"/>
    </location>
</feature>
<keyword evidence="3 5" id="KW-1133">Transmembrane helix</keyword>
<dbReference type="InterPro" id="IPR050367">
    <property type="entry name" value="APC_superfamily"/>
</dbReference>
<feature type="transmembrane region" description="Helical" evidence="5">
    <location>
        <begin position="451"/>
        <end position="471"/>
    </location>
</feature>
<feature type="transmembrane region" description="Helical" evidence="5">
    <location>
        <begin position="411"/>
        <end position="431"/>
    </location>
</feature>
<dbReference type="Gene3D" id="1.20.1740.10">
    <property type="entry name" value="Amino acid/polyamine transporter I"/>
    <property type="match status" value="1"/>
</dbReference>
<evidence type="ECO:0000313" key="8">
    <source>
        <dbReference type="Proteomes" id="UP001500620"/>
    </source>
</evidence>
<feature type="transmembrane region" description="Helical" evidence="5">
    <location>
        <begin position="370"/>
        <end position="399"/>
    </location>
</feature>
<feature type="transmembrane region" description="Helical" evidence="5">
    <location>
        <begin position="99"/>
        <end position="121"/>
    </location>
</feature>
<feature type="transmembrane region" description="Helical" evidence="5">
    <location>
        <begin position="57"/>
        <end position="78"/>
    </location>
</feature>
<dbReference type="Proteomes" id="UP001500620">
    <property type="component" value="Unassembled WGS sequence"/>
</dbReference>
<dbReference type="RefSeq" id="WP_345143702.1">
    <property type="nucleotide sequence ID" value="NZ_BAABAT010000079.1"/>
</dbReference>
<keyword evidence="8" id="KW-1185">Reference proteome</keyword>
<reference evidence="8" key="1">
    <citation type="journal article" date="2019" name="Int. J. Syst. Evol. Microbiol.">
        <title>The Global Catalogue of Microorganisms (GCM) 10K type strain sequencing project: providing services to taxonomists for standard genome sequencing and annotation.</title>
        <authorList>
            <consortium name="The Broad Institute Genomics Platform"/>
            <consortium name="The Broad Institute Genome Sequencing Center for Infectious Disease"/>
            <person name="Wu L."/>
            <person name="Ma J."/>
        </authorList>
    </citation>
    <scope>NUCLEOTIDE SEQUENCE [LARGE SCALE GENOMIC DNA]</scope>
    <source>
        <strain evidence="8">JCM 17441</strain>
    </source>
</reference>
<dbReference type="PANTHER" id="PTHR42770">
    <property type="entry name" value="AMINO ACID TRANSPORTER-RELATED"/>
    <property type="match status" value="1"/>
</dbReference>
<dbReference type="PIRSF" id="PIRSF006060">
    <property type="entry name" value="AA_transporter"/>
    <property type="match status" value="1"/>
</dbReference>
<evidence type="ECO:0000256" key="3">
    <source>
        <dbReference type="ARBA" id="ARBA00022989"/>
    </source>
</evidence>
<accession>A0ABP8DUU2</accession>
<evidence type="ECO:0000259" key="6">
    <source>
        <dbReference type="Pfam" id="PF00324"/>
    </source>
</evidence>
<comment type="caution">
    <text evidence="7">The sequence shown here is derived from an EMBL/GenBank/DDBJ whole genome shotgun (WGS) entry which is preliminary data.</text>
</comment>
<evidence type="ECO:0000313" key="7">
    <source>
        <dbReference type="EMBL" id="GAA4263747.1"/>
    </source>
</evidence>
<name>A0ABP8DUU2_9ACTN</name>
<feature type="transmembrane region" description="Helical" evidence="5">
    <location>
        <begin position="301"/>
        <end position="323"/>
    </location>
</feature>
<proteinExistence type="predicted"/>
<organism evidence="7 8">
    <name type="scientific">Dactylosporangium darangshiense</name>
    <dbReference type="NCBI Taxonomy" id="579108"/>
    <lineage>
        <taxon>Bacteria</taxon>
        <taxon>Bacillati</taxon>
        <taxon>Actinomycetota</taxon>
        <taxon>Actinomycetes</taxon>
        <taxon>Micromonosporales</taxon>
        <taxon>Micromonosporaceae</taxon>
        <taxon>Dactylosporangium</taxon>
    </lineage>
</organism>
<dbReference type="PANTHER" id="PTHR42770:SF16">
    <property type="entry name" value="AMINO ACID PERMEASE"/>
    <property type="match status" value="1"/>
</dbReference>
<dbReference type="EMBL" id="BAABAT010000079">
    <property type="protein sequence ID" value="GAA4263747.1"/>
    <property type="molecule type" value="Genomic_DNA"/>
</dbReference>
<feature type="transmembrane region" description="Helical" evidence="5">
    <location>
        <begin position="243"/>
        <end position="262"/>
    </location>
</feature>
<feature type="transmembrane region" description="Helical" evidence="5">
    <location>
        <begin position="165"/>
        <end position="183"/>
    </location>
</feature>